<reference evidence="2 3" key="1">
    <citation type="submission" date="2018-08" db="EMBL/GenBank/DDBJ databases">
        <title>Draft genome sequence of Psychrilyobacter sp. strain SD5 isolated from Black Sea water.</title>
        <authorList>
            <person name="Yadav S."/>
            <person name="Villanueva L."/>
            <person name="Damste J.S.S."/>
        </authorList>
    </citation>
    <scope>NUCLEOTIDE SEQUENCE [LARGE SCALE GENOMIC DNA]</scope>
    <source>
        <strain evidence="2 3">SD5</strain>
    </source>
</reference>
<gene>
    <name evidence="2" type="ORF">DYH56_06540</name>
</gene>
<protein>
    <submittedName>
        <fullName evidence="2">Uncharacterized protein</fullName>
    </submittedName>
</protein>
<dbReference type="EMBL" id="QUAJ01000009">
    <property type="protein sequence ID" value="REI41561.1"/>
    <property type="molecule type" value="Genomic_DNA"/>
</dbReference>
<proteinExistence type="predicted"/>
<feature type="transmembrane region" description="Helical" evidence="1">
    <location>
        <begin position="6"/>
        <end position="25"/>
    </location>
</feature>
<keyword evidence="1" id="KW-0472">Membrane</keyword>
<evidence type="ECO:0000313" key="3">
    <source>
        <dbReference type="Proteomes" id="UP000263486"/>
    </source>
</evidence>
<comment type="caution">
    <text evidence="2">The sequence shown here is derived from an EMBL/GenBank/DDBJ whole genome shotgun (WGS) entry which is preliminary data.</text>
</comment>
<sequence length="66" mass="7753">MTKKQVLFWRIILIFIIVLGGYFIAPNISGDKKQNPDQIVEKGIDENEIELSIRPDDFYKKKKDKN</sequence>
<evidence type="ECO:0000313" key="2">
    <source>
        <dbReference type="EMBL" id="REI41561.1"/>
    </source>
</evidence>
<keyword evidence="1" id="KW-1133">Transmembrane helix</keyword>
<name>A0ABX9KHV8_9FUSO</name>
<keyword evidence="3" id="KW-1185">Reference proteome</keyword>
<evidence type="ECO:0000256" key="1">
    <source>
        <dbReference type="SAM" id="Phobius"/>
    </source>
</evidence>
<accession>A0ABX9KHV8</accession>
<dbReference type="RefSeq" id="WP_114642066.1">
    <property type="nucleotide sequence ID" value="NZ_JAACIO010000009.1"/>
</dbReference>
<dbReference type="Proteomes" id="UP000263486">
    <property type="component" value="Unassembled WGS sequence"/>
</dbReference>
<keyword evidence="1" id="KW-0812">Transmembrane</keyword>
<organism evidence="2 3">
    <name type="scientific">Psychrilyobacter piezotolerans</name>
    <dbReference type="NCBI Taxonomy" id="2293438"/>
    <lineage>
        <taxon>Bacteria</taxon>
        <taxon>Fusobacteriati</taxon>
        <taxon>Fusobacteriota</taxon>
        <taxon>Fusobacteriia</taxon>
        <taxon>Fusobacteriales</taxon>
        <taxon>Fusobacteriaceae</taxon>
        <taxon>Psychrilyobacter</taxon>
    </lineage>
</organism>